<evidence type="ECO:0000313" key="2">
    <source>
        <dbReference type="Proteomes" id="UP000801864"/>
    </source>
</evidence>
<dbReference type="Proteomes" id="UP000801864">
    <property type="component" value="Unassembled WGS sequence"/>
</dbReference>
<gene>
    <name evidence="1" type="ORF">CFAM422_012873</name>
</gene>
<reference evidence="1 2" key="1">
    <citation type="submission" date="2018-06" db="EMBL/GenBank/DDBJ databases">
        <title>Genome analysis of cellulolytic fungus Trichoderma lentiforme CFAM-422.</title>
        <authorList>
            <person name="Steindorff A.S."/>
            <person name="Formighieri E.F."/>
            <person name="Midorikawa G.E.O."/>
            <person name="Tamietti M.S."/>
            <person name="Ramos E.Z."/>
            <person name="Silva A.S."/>
            <person name="Bon E.P.S."/>
            <person name="Mendes T.D."/>
            <person name="Damaso M.C.T."/>
            <person name="Favaro L.C.L."/>
        </authorList>
    </citation>
    <scope>NUCLEOTIDE SEQUENCE [LARGE SCALE GENOMIC DNA]</scope>
    <source>
        <strain evidence="1 2">CFAM-422</strain>
    </source>
</reference>
<accession>A0A9P5C7Y3</accession>
<name>A0A9P5C7Y3_9HYPO</name>
<organism evidence="1 2">
    <name type="scientific">Trichoderma lentiforme</name>
    <dbReference type="NCBI Taxonomy" id="1567552"/>
    <lineage>
        <taxon>Eukaryota</taxon>
        <taxon>Fungi</taxon>
        <taxon>Dikarya</taxon>
        <taxon>Ascomycota</taxon>
        <taxon>Pezizomycotina</taxon>
        <taxon>Sordariomycetes</taxon>
        <taxon>Hypocreomycetidae</taxon>
        <taxon>Hypocreales</taxon>
        <taxon>Hypocreaceae</taxon>
        <taxon>Trichoderma</taxon>
    </lineage>
</organism>
<dbReference type="AlphaFoldDB" id="A0A9P5C7Y3"/>
<proteinExistence type="predicted"/>
<comment type="caution">
    <text evidence="1">The sequence shown here is derived from an EMBL/GenBank/DDBJ whole genome shotgun (WGS) entry which is preliminary data.</text>
</comment>
<sequence>MAARGPPDLDDDLDVSLMFDNFRLLNMHSLLYGRPNVYHMSEWQNVMSKALDCHMIESKSATEIFRLSARLCRWCGLVSKLRAAQQTTNSRKALALAEDISNETTLEMNSVRILDHLQVTEMRDRGVPVEQVDPLSPFLTYYQFPNPEDALSFVLYATQNASDISVNSSPSKVLE</sequence>
<protein>
    <submittedName>
        <fullName evidence="1">Uncharacterized protein</fullName>
    </submittedName>
</protein>
<evidence type="ECO:0000313" key="1">
    <source>
        <dbReference type="EMBL" id="KAF3056186.1"/>
    </source>
</evidence>
<keyword evidence="2" id="KW-1185">Reference proteome</keyword>
<dbReference type="EMBL" id="QLNT01000033">
    <property type="protein sequence ID" value="KAF3056186.1"/>
    <property type="molecule type" value="Genomic_DNA"/>
</dbReference>